<protein>
    <submittedName>
        <fullName evidence="1">Uncharacterized protein</fullName>
    </submittedName>
</protein>
<accession>A0AAD7XF68</accession>
<dbReference type="EMBL" id="JAPEVG010000014">
    <property type="protein sequence ID" value="KAJ8496485.1"/>
    <property type="molecule type" value="Genomic_DNA"/>
</dbReference>
<proteinExistence type="predicted"/>
<name>A0AAD7XF68_9APHY</name>
<sequence>MGKRSRIDDGSSSEPEGLEAIFPGLKRRGIAMEASKSIDFTGLPKSLDTEISDPDELLNILTPDVQTKLLKKLLADEALKPATLSALQSFLAEAVPKHTASIVQEVQRATARMRWPKDPRTARMVEFDAYPTVVEPYLEDVATVARLPVKGSAKAAFELLLELTADALMVVLAKRRKEEEGEEWQYGEVLRELEETMRQMEDELAMELEYPWMPETFALLESWTSADKPEDAKIGATTTSSE</sequence>
<dbReference type="AlphaFoldDB" id="A0AAD7XF68"/>
<reference evidence="1" key="1">
    <citation type="submission" date="2022-11" db="EMBL/GenBank/DDBJ databases">
        <title>Genome Sequence of Cubamyces cubensis.</title>
        <authorList>
            <person name="Buettner E."/>
        </authorList>
    </citation>
    <scope>NUCLEOTIDE SEQUENCE</scope>
    <source>
        <strain evidence="1">MPL-01</strain>
    </source>
</reference>
<dbReference type="Proteomes" id="UP001215151">
    <property type="component" value="Unassembled WGS sequence"/>
</dbReference>
<comment type="caution">
    <text evidence="1">The sequence shown here is derived from an EMBL/GenBank/DDBJ whole genome shotgun (WGS) entry which is preliminary data.</text>
</comment>
<evidence type="ECO:0000313" key="2">
    <source>
        <dbReference type="Proteomes" id="UP001215151"/>
    </source>
</evidence>
<gene>
    <name evidence="1" type="ORF">ONZ51_g1075</name>
</gene>
<organism evidence="1 2">
    <name type="scientific">Trametes cubensis</name>
    <dbReference type="NCBI Taxonomy" id="1111947"/>
    <lineage>
        <taxon>Eukaryota</taxon>
        <taxon>Fungi</taxon>
        <taxon>Dikarya</taxon>
        <taxon>Basidiomycota</taxon>
        <taxon>Agaricomycotina</taxon>
        <taxon>Agaricomycetes</taxon>
        <taxon>Polyporales</taxon>
        <taxon>Polyporaceae</taxon>
        <taxon>Trametes</taxon>
    </lineage>
</organism>
<evidence type="ECO:0000313" key="1">
    <source>
        <dbReference type="EMBL" id="KAJ8496485.1"/>
    </source>
</evidence>
<keyword evidence="2" id="KW-1185">Reference proteome</keyword>